<gene>
    <name evidence="3" type="ORF">PMG11_02108</name>
</gene>
<dbReference type="EMBL" id="CDHK01000002">
    <property type="protein sequence ID" value="CEJ55878.1"/>
    <property type="molecule type" value="Genomic_DNA"/>
</dbReference>
<keyword evidence="4" id="KW-1185">Reference proteome</keyword>
<evidence type="ECO:0000313" key="4">
    <source>
        <dbReference type="Proteomes" id="UP000042958"/>
    </source>
</evidence>
<dbReference type="OrthoDB" id="4369908at2759"/>
<feature type="compositionally biased region" description="Low complexity" evidence="1">
    <location>
        <begin position="137"/>
        <end position="230"/>
    </location>
</feature>
<feature type="signal peptide" evidence="2">
    <location>
        <begin position="1"/>
        <end position="27"/>
    </location>
</feature>
<dbReference type="Proteomes" id="UP000042958">
    <property type="component" value="Unassembled WGS sequence"/>
</dbReference>
<feature type="region of interest" description="Disordered" evidence="1">
    <location>
        <begin position="137"/>
        <end position="250"/>
    </location>
</feature>
<keyword evidence="2" id="KW-0732">Signal</keyword>
<name>A0A0F7TLI8_PENBI</name>
<sequence>MFPKNCWALLVVPCVLFASGFPAPVRGEGIVIAERDINAGLGQGVNSDLTGAMLMARQLGDPTSNRDGTTRGSLTTTVTLSTCPTSTSQSLSTAICDIATALCAACPPSVVTITSTATITIGSAPPATVIRTVTECPSPITTSTSTSSSRPLSSSATPTPSSSIRPRSSSIIPSSSSVIPSRSSGRPSTTATSVTTTHDSTPLGRSFSSPISPRTTTSSTLLTHPTSTETVRTISPRGGGTTTTTRRNPPGIVRREMMGSITARVTNTTRTFANATTSGPLNLTAIRTETTTTTTGVFPRFQRIRYRY</sequence>
<evidence type="ECO:0000256" key="2">
    <source>
        <dbReference type="SAM" id="SignalP"/>
    </source>
</evidence>
<feature type="chain" id="PRO_5002522400" evidence="2">
    <location>
        <begin position="28"/>
        <end position="308"/>
    </location>
</feature>
<dbReference type="AlphaFoldDB" id="A0A0F7TLI8"/>
<evidence type="ECO:0000313" key="3">
    <source>
        <dbReference type="EMBL" id="CEJ55878.1"/>
    </source>
</evidence>
<evidence type="ECO:0000256" key="1">
    <source>
        <dbReference type="SAM" id="MobiDB-lite"/>
    </source>
</evidence>
<proteinExistence type="predicted"/>
<organism evidence="3 4">
    <name type="scientific">Penicillium brasilianum</name>
    <dbReference type="NCBI Taxonomy" id="104259"/>
    <lineage>
        <taxon>Eukaryota</taxon>
        <taxon>Fungi</taxon>
        <taxon>Dikarya</taxon>
        <taxon>Ascomycota</taxon>
        <taxon>Pezizomycotina</taxon>
        <taxon>Eurotiomycetes</taxon>
        <taxon>Eurotiomycetidae</taxon>
        <taxon>Eurotiales</taxon>
        <taxon>Aspergillaceae</taxon>
        <taxon>Penicillium</taxon>
    </lineage>
</organism>
<accession>A0A0F7TLI8</accession>
<reference evidence="4" key="1">
    <citation type="journal article" date="2015" name="Genome Announc.">
        <title>Draft genome sequence of the fungus Penicillium brasilianum MG11.</title>
        <authorList>
            <person name="Horn F."/>
            <person name="Linde J."/>
            <person name="Mattern D.J."/>
            <person name="Walther G."/>
            <person name="Guthke R."/>
            <person name="Brakhage A.A."/>
            <person name="Valiante V."/>
        </authorList>
    </citation>
    <scope>NUCLEOTIDE SEQUENCE [LARGE SCALE GENOMIC DNA]</scope>
    <source>
        <strain evidence="4">MG11</strain>
    </source>
</reference>
<protein>
    <submittedName>
        <fullName evidence="3">Uncharacterized protein</fullName>
    </submittedName>
</protein>